<feature type="region of interest" description="Disordered" evidence="1">
    <location>
        <begin position="1"/>
        <end position="149"/>
    </location>
</feature>
<protein>
    <submittedName>
        <fullName evidence="2">Uncharacterized protein</fullName>
    </submittedName>
</protein>
<dbReference type="AlphaFoldDB" id="A0A0C3PX04"/>
<gene>
    <name evidence="2" type="ORF">PHLGIDRAFT_262886</name>
</gene>
<feature type="compositionally biased region" description="Low complexity" evidence="1">
    <location>
        <begin position="81"/>
        <end position="92"/>
    </location>
</feature>
<accession>A0A0C3PX04</accession>
<keyword evidence="3" id="KW-1185">Reference proteome</keyword>
<evidence type="ECO:0000256" key="1">
    <source>
        <dbReference type="SAM" id="MobiDB-lite"/>
    </source>
</evidence>
<evidence type="ECO:0000313" key="3">
    <source>
        <dbReference type="Proteomes" id="UP000053257"/>
    </source>
</evidence>
<dbReference type="Proteomes" id="UP000053257">
    <property type="component" value="Unassembled WGS sequence"/>
</dbReference>
<name>A0A0C3PX04_PHLG1</name>
<dbReference type="HOGENOM" id="CLU_1315811_0_0_1"/>
<sequence>MMHTSDQIARREPSGRNVAGSVVNQKSISTPLGRKALRLDCILLDPPRHKRGNNPPQMKVPCRQSPSTSVAPRLRCHEARNTTTQTSTPRTSNESHGASQIAIASRKRRASSPPYAWGPIARRDRQHNTSSTGPSERRLSTQTPGVGPLAPDRFSVLEHAHGDLGLGIDALNWGSISPDPQARVASTQPQTLRTCRATVLRKRGRVPDC</sequence>
<dbReference type="EMBL" id="KN840439">
    <property type="protein sequence ID" value="KIP12598.1"/>
    <property type="molecule type" value="Genomic_DNA"/>
</dbReference>
<feature type="compositionally biased region" description="Polar residues" evidence="1">
    <location>
        <begin position="128"/>
        <end position="144"/>
    </location>
</feature>
<reference evidence="2 3" key="1">
    <citation type="journal article" date="2014" name="PLoS Genet.">
        <title>Analysis of the Phlebiopsis gigantea genome, transcriptome and secretome provides insight into its pioneer colonization strategies of wood.</title>
        <authorList>
            <person name="Hori C."/>
            <person name="Ishida T."/>
            <person name="Igarashi K."/>
            <person name="Samejima M."/>
            <person name="Suzuki H."/>
            <person name="Master E."/>
            <person name="Ferreira P."/>
            <person name="Ruiz-Duenas F.J."/>
            <person name="Held B."/>
            <person name="Canessa P."/>
            <person name="Larrondo L.F."/>
            <person name="Schmoll M."/>
            <person name="Druzhinina I.S."/>
            <person name="Kubicek C.P."/>
            <person name="Gaskell J.A."/>
            <person name="Kersten P."/>
            <person name="St John F."/>
            <person name="Glasner J."/>
            <person name="Sabat G."/>
            <person name="Splinter BonDurant S."/>
            <person name="Syed K."/>
            <person name="Yadav J."/>
            <person name="Mgbeahuruike A.C."/>
            <person name="Kovalchuk A."/>
            <person name="Asiegbu F.O."/>
            <person name="Lackner G."/>
            <person name="Hoffmeister D."/>
            <person name="Rencoret J."/>
            <person name="Gutierrez A."/>
            <person name="Sun H."/>
            <person name="Lindquist E."/>
            <person name="Barry K."/>
            <person name="Riley R."/>
            <person name="Grigoriev I.V."/>
            <person name="Henrissat B."/>
            <person name="Kues U."/>
            <person name="Berka R.M."/>
            <person name="Martinez A.T."/>
            <person name="Covert S.F."/>
            <person name="Blanchette R.A."/>
            <person name="Cullen D."/>
        </authorList>
    </citation>
    <scope>NUCLEOTIDE SEQUENCE [LARGE SCALE GENOMIC DNA]</scope>
    <source>
        <strain evidence="2 3">11061_1 CR5-6</strain>
    </source>
</reference>
<organism evidence="2 3">
    <name type="scientific">Phlebiopsis gigantea (strain 11061_1 CR5-6)</name>
    <name type="common">White-rot fungus</name>
    <name type="synonym">Peniophora gigantea</name>
    <dbReference type="NCBI Taxonomy" id="745531"/>
    <lineage>
        <taxon>Eukaryota</taxon>
        <taxon>Fungi</taxon>
        <taxon>Dikarya</taxon>
        <taxon>Basidiomycota</taxon>
        <taxon>Agaricomycotina</taxon>
        <taxon>Agaricomycetes</taxon>
        <taxon>Polyporales</taxon>
        <taxon>Phanerochaetaceae</taxon>
        <taxon>Phlebiopsis</taxon>
    </lineage>
</organism>
<proteinExistence type="predicted"/>
<evidence type="ECO:0000313" key="2">
    <source>
        <dbReference type="EMBL" id="KIP12598.1"/>
    </source>
</evidence>